<dbReference type="GO" id="GO:0003677">
    <property type="term" value="F:DNA binding"/>
    <property type="evidence" value="ECO:0007669"/>
    <property type="project" value="UniProtKB-KW"/>
</dbReference>
<dbReference type="Gene3D" id="1.10.10.10">
    <property type="entry name" value="Winged helix-like DNA-binding domain superfamily/Winged helix DNA-binding domain"/>
    <property type="match status" value="1"/>
</dbReference>
<dbReference type="EMBL" id="CCRH01000004">
    <property type="protein sequence ID" value="CDZ33195.1"/>
    <property type="molecule type" value="Genomic_DNA"/>
</dbReference>
<name>A0A0T7FDU2_NEOGA</name>
<dbReference type="GO" id="GO:0045892">
    <property type="term" value="P:negative regulation of DNA-templated transcription"/>
    <property type="evidence" value="ECO:0007669"/>
    <property type="project" value="TreeGrafter"/>
</dbReference>
<dbReference type="SMART" id="SM00346">
    <property type="entry name" value="HTH_ICLR"/>
    <property type="match status" value="1"/>
</dbReference>
<dbReference type="InterPro" id="IPR036390">
    <property type="entry name" value="WH_DNA-bd_sf"/>
</dbReference>
<evidence type="ECO:0000259" key="5">
    <source>
        <dbReference type="PROSITE" id="PS51078"/>
    </source>
</evidence>
<keyword evidence="3" id="KW-0804">Transcription</keyword>
<dbReference type="PROSITE" id="PS51077">
    <property type="entry name" value="HTH_ICLR"/>
    <property type="match status" value="1"/>
</dbReference>
<keyword evidence="1" id="KW-0805">Transcription regulation</keyword>
<dbReference type="InterPro" id="IPR029016">
    <property type="entry name" value="GAF-like_dom_sf"/>
</dbReference>
<gene>
    <name evidence="6" type="ORF">NGAL_HAMBI1145_17100</name>
</gene>
<evidence type="ECO:0000259" key="4">
    <source>
        <dbReference type="PROSITE" id="PS51077"/>
    </source>
</evidence>
<protein>
    <submittedName>
        <fullName evidence="6">Beta-ketoadipate pathway transcriptional regulator, PcaR/PcaU/PobR family</fullName>
    </submittedName>
</protein>
<evidence type="ECO:0000313" key="6">
    <source>
        <dbReference type="EMBL" id="CDZ33195.1"/>
    </source>
</evidence>
<dbReference type="RefSeq" id="WP_046665948.1">
    <property type="nucleotide sequence ID" value="NZ_CCRH01000004.1"/>
</dbReference>
<evidence type="ECO:0000256" key="3">
    <source>
        <dbReference type="ARBA" id="ARBA00023163"/>
    </source>
</evidence>
<sequence length="271" mass="29840">MIDSNSPEFVEALARGLSVLEAFDAKDPEMTLAELSRKVGMSIATVRRNVLTLEALGFIRRHNKHFLLAPRILTLGSAYLNAFNVEEAVTPELHRITALFGDAANMAVLDGTNVLYIAHLSESRGVRRNASLGVTYPAYATSMGRVLMAALAEEEMDRFFEAYTPVKLTDYTVTDEAELREILVETRAKGYSITVDQLDYGITALAVPVKDNTGRVVCAINSSGYTPRLTPEELVEQRLPELRLAANRLSQLFSRFPALVHSLAPANPATR</sequence>
<organism evidence="6 7">
    <name type="scientific">Neorhizobium galegae bv. officinalis</name>
    <dbReference type="NCBI Taxonomy" id="323656"/>
    <lineage>
        <taxon>Bacteria</taxon>
        <taxon>Pseudomonadati</taxon>
        <taxon>Pseudomonadota</taxon>
        <taxon>Alphaproteobacteria</taxon>
        <taxon>Hyphomicrobiales</taxon>
        <taxon>Rhizobiaceae</taxon>
        <taxon>Rhizobium/Agrobacterium group</taxon>
        <taxon>Neorhizobium</taxon>
    </lineage>
</organism>
<dbReference type="InterPro" id="IPR050707">
    <property type="entry name" value="HTH_MetabolicPath_Reg"/>
</dbReference>
<keyword evidence="2" id="KW-0238">DNA-binding</keyword>
<dbReference type="InterPro" id="IPR014757">
    <property type="entry name" value="Tscrpt_reg_IclR_C"/>
</dbReference>
<dbReference type="PROSITE" id="PS51078">
    <property type="entry name" value="ICLR_ED"/>
    <property type="match status" value="1"/>
</dbReference>
<dbReference type="OrthoDB" id="9807558at2"/>
<feature type="domain" description="HTH iclR-type" evidence="4">
    <location>
        <begin position="10"/>
        <end position="70"/>
    </location>
</feature>
<dbReference type="InterPro" id="IPR005471">
    <property type="entry name" value="Tscrpt_reg_IclR_N"/>
</dbReference>
<dbReference type="SUPFAM" id="SSF46785">
    <property type="entry name" value="Winged helix' DNA-binding domain"/>
    <property type="match status" value="1"/>
</dbReference>
<evidence type="ECO:0000256" key="2">
    <source>
        <dbReference type="ARBA" id="ARBA00023125"/>
    </source>
</evidence>
<dbReference type="Pfam" id="PF01614">
    <property type="entry name" value="IclR_C"/>
    <property type="match status" value="1"/>
</dbReference>
<dbReference type="GO" id="GO:0003700">
    <property type="term" value="F:DNA-binding transcription factor activity"/>
    <property type="evidence" value="ECO:0007669"/>
    <property type="project" value="TreeGrafter"/>
</dbReference>
<evidence type="ECO:0000313" key="7">
    <source>
        <dbReference type="Proteomes" id="UP000046176"/>
    </source>
</evidence>
<reference evidence="6 7" key="1">
    <citation type="submission" date="2014-08" db="EMBL/GenBank/DDBJ databases">
        <authorList>
            <person name="Chen Y.-H."/>
        </authorList>
    </citation>
    <scope>NUCLEOTIDE SEQUENCE [LARGE SCALE GENOMIC DNA]</scope>
</reference>
<evidence type="ECO:0000256" key="1">
    <source>
        <dbReference type="ARBA" id="ARBA00023015"/>
    </source>
</evidence>
<dbReference type="InterPro" id="IPR036388">
    <property type="entry name" value="WH-like_DNA-bd_sf"/>
</dbReference>
<proteinExistence type="predicted"/>
<dbReference type="SUPFAM" id="SSF55781">
    <property type="entry name" value="GAF domain-like"/>
    <property type="match status" value="1"/>
</dbReference>
<feature type="domain" description="IclR-ED" evidence="5">
    <location>
        <begin position="71"/>
        <end position="255"/>
    </location>
</feature>
<dbReference type="Proteomes" id="UP000046176">
    <property type="component" value="Unassembled WGS sequence"/>
</dbReference>
<dbReference type="PANTHER" id="PTHR30136:SF34">
    <property type="entry name" value="TRANSCRIPTIONAL REGULATOR"/>
    <property type="match status" value="1"/>
</dbReference>
<dbReference type="AlphaFoldDB" id="A0A0T7FDU2"/>
<dbReference type="PANTHER" id="PTHR30136">
    <property type="entry name" value="HELIX-TURN-HELIX TRANSCRIPTIONAL REGULATOR, ICLR FAMILY"/>
    <property type="match status" value="1"/>
</dbReference>
<dbReference type="Gene3D" id="3.30.450.40">
    <property type="match status" value="1"/>
</dbReference>
<accession>A0A0T7FDU2</accession>
<dbReference type="Pfam" id="PF09339">
    <property type="entry name" value="HTH_IclR"/>
    <property type="match status" value="1"/>
</dbReference>